<dbReference type="GO" id="GO:0006508">
    <property type="term" value="P:proteolysis"/>
    <property type="evidence" value="ECO:0007669"/>
    <property type="project" value="InterPro"/>
</dbReference>
<keyword evidence="4" id="KW-1185">Reference proteome</keyword>
<feature type="domain" description="Peptidase A2" evidence="2">
    <location>
        <begin position="46"/>
        <end position="79"/>
    </location>
</feature>
<reference evidence="3 4" key="1">
    <citation type="journal article" date="2020" name="Cell">
        <title>Large-Scale Comparative Analyses of Tick Genomes Elucidate Their Genetic Diversity and Vector Capacities.</title>
        <authorList>
            <consortium name="Tick Genome and Microbiome Consortium (TIGMIC)"/>
            <person name="Jia N."/>
            <person name="Wang J."/>
            <person name="Shi W."/>
            <person name="Du L."/>
            <person name="Sun Y."/>
            <person name="Zhan W."/>
            <person name="Jiang J.F."/>
            <person name="Wang Q."/>
            <person name="Zhang B."/>
            <person name="Ji P."/>
            <person name="Bell-Sakyi L."/>
            <person name="Cui X.M."/>
            <person name="Yuan T.T."/>
            <person name="Jiang B.G."/>
            <person name="Yang W.F."/>
            <person name="Lam T.T."/>
            <person name="Chang Q.C."/>
            <person name="Ding S.J."/>
            <person name="Wang X.J."/>
            <person name="Zhu J.G."/>
            <person name="Ruan X.D."/>
            <person name="Zhao L."/>
            <person name="Wei J.T."/>
            <person name="Ye R.Z."/>
            <person name="Que T.C."/>
            <person name="Du C.H."/>
            <person name="Zhou Y.H."/>
            <person name="Cheng J.X."/>
            <person name="Dai P.F."/>
            <person name="Guo W.B."/>
            <person name="Han X.H."/>
            <person name="Huang E.J."/>
            <person name="Li L.F."/>
            <person name="Wei W."/>
            <person name="Gao Y.C."/>
            <person name="Liu J.Z."/>
            <person name="Shao H.Z."/>
            <person name="Wang X."/>
            <person name="Wang C.C."/>
            <person name="Yang T.C."/>
            <person name="Huo Q.B."/>
            <person name="Li W."/>
            <person name="Chen H.Y."/>
            <person name="Chen S.E."/>
            <person name="Zhou L.G."/>
            <person name="Ni X.B."/>
            <person name="Tian J.H."/>
            <person name="Sheng Y."/>
            <person name="Liu T."/>
            <person name="Pan Y.S."/>
            <person name="Xia L.Y."/>
            <person name="Li J."/>
            <person name="Zhao F."/>
            <person name="Cao W.C."/>
        </authorList>
    </citation>
    <scope>NUCLEOTIDE SEQUENCE [LARGE SCALE GENOMIC DNA]</scope>
    <source>
        <strain evidence="3">HaeL-2018</strain>
    </source>
</reference>
<feature type="compositionally biased region" description="Basic and acidic residues" evidence="1">
    <location>
        <begin position="117"/>
        <end position="131"/>
    </location>
</feature>
<dbReference type="PROSITE" id="PS50175">
    <property type="entry name" value="ASP_PROT_RETROV"/>
    <property type="match status" value="1"/>
</dbReference>
<dbReference type="EMBL" id="JABSTR010000002">
    <property type="protein sequence ID" value="KAH9364612.1"/>
    <property type="molecule type" value="Genomic_DNA"/>
</dbReference>
<evidence type="ECO:0000313" key="3">
    <source>
        <dbReference type="EMBL" id="KAH9364612.1"/>
    </source>
</evidence>
<feature type="compositionally biased region" description="Basic residues" evidence="1">
    <location>
        <begin position="145"/>
        <end position="157"/>
    </location>
</feature>
<sequence>MAFRVVESPVPPVYLATRVDNLKSKVRQAAPAPTGDVWPTSERSHIWARLDSGADITVVRRSLLPMQRIEPRGNVILKGDFGHSIEARQARVTCFFSLCGVVTVYASYLKKLKKRKGSDSKKREKKDERGRCRGFACQDAMATGGRRRSGPGRRGVQ</sequence>
<dbReference type="InterPro" id="IPR001995">
    <property type="entry name" value="Peptidase_A2_cat"/>
</dbReference>
<evidence type="ECO:0000313" key="4">
    <source>
        <dbReference type="Proteomes" id="UP000821853"/>
    </source>
</evidence>
<dbReference type="AlphaFoldDB" id="A0A9J6FR94"/>
<comment type="caution">
    <text evidence="3">The sequence shown here is derived from an EMBL/GenBank/DDBJ whole genome shotgun (WGS) entry which is preliminary data.</text>
</comment>
<name>A0A9J6FR94_HAELO</name>
<protein>
    <recommendedName>
        <fullName evidence="2">Peptidase A2 domain-containing protein</fullName>
    </recommendedName>
</protein>
<evidence type="ECO:0000259" key="2">
    <source>
        <dbReference type="PROSITE" id="PS50175"/>
    </source>
</evidence>
<feature type="region of interest" description="Disordered" evidence="1">
    <location>
        <begin position="115"/>
        <end position="157"/>
    </location>
</feature>
<dbReference type="GO" id="GO:0004190">
    <property type="term" value="F:aspartic-type endopeptidase activity"/>
    <property type="evidence" value="ECO:0007669"/>
    <property type="project" value="InterPro"/>
</dbReference>
<gene>
    <name evidence="3" type="ORF">HPB48_012841</name>
</gene>
<dbReference type="Proteomes" id="UP000821853">
    <property type="component" value="Chromosome 10"/>
</dbReference>
<dbReference type="VEuPathDB" id="VectorBase:HLOH_046652"/>
<organism evidence="3 4">
    <name type="scientific">Haemaphysalis longicornis</name>
    <name type="common">Bush tick</name>
    <dbReference type="NCBI Taxonomy" id="44386"/>
    <lineage>
        <taxon>Eukaryota</taxon>
        <taxon>Metazoa</taxon>
        <taxon>Ecdysozoa</taxon>
        <taxon>Arthropoda</taxon>
        <taxon>Chelicerata</taxon>
        <taxon>Arachnida</taxon>
        <taxon>Acari</taxon>
        <taxon>Parasitiformes</taxon>
        <taxon>Ixodida</taxon>
        <taxon>Ixodoidea</taxon>
        <taxon>Ixodidae</taxon>
        <taxon>Haemaphysalinae</taxon>
        <taxon>Haemaphysalis</taxon>
    </lineage>
</organism>
<evidence type="ECO:0000256" key="1">
    <source>
        <dbReference type="SAM" id="MobiDB-lite"/>
    </source>
</evidence>
<accession>A0A9J6FR94</accession>
<proteinExistence type="predicted"/>